<feature type="transmembrane region" description="Helical" evidence="2">
    <location>
        <begin position="153"/>
        <end position="168"/>
    </location>
</feature>
<protein>
    <submittedName>
        <fullName evidence="4">Fatty acid desaturase</fullName>
        <ecNumber evidence="4">1.14.19.-</ecNumber>
    </submittedName>
</protein>
<evidence type="ECO:0000256" key="1">
    <source>
        <dbReference type="SAM" id="MobiDB-lite"/>
    </source>
</evidence>
<dbReference type="EC" id="1.14.19.-" evidence="4"/>
<comment type="caution">
    <text evidence="4">The sequence shown here is derived from an EMBL/GenBank/DDBJ whole genome shotgun (WGS) entry which is preliminary data.</text>
</comment>
<evidence type="ECO:0000313" key="5">
    <source>
        <dbReference type="Proteomes" id="UP001165498"/>
    </source>
</evidence>
<evidence type="ECO:0000313" key="4">
    <source>
        <dbReference type="EMBL" id="MCQ4165024.1"/>
    </source>
</evidence>
<feature type="transmembrane region" description="Helical" evidence="2">
    <location>
        <begin position="30"/>
        <end position="58"/>
    </location>
</feature>
<keyword evidence="5" id="KW-1185">Reference proteome</keyword>
<sequence length="491" mass="53008">MAEASLLHWRDLAGLTPAQRAAELLLPLPWLILALAFAQCGWFAAGAVATALFFTAGLRLTHDGYHRNLGLSPAGNDRLLFLLSVLLGGALHAIEHTHLHHHRHCLAEDDLEGRISHLGLAAAMLRSPLYPLQIHWHTWRRGTPRQRRWMRRELLAIALVQCLVWSSGSAALQWIAFCLLCANAAVPLVGIWSVHRGCARDPGRARSSRSRLLARLSFNMLYHHEHHRYPGVPARHLGELARRLAAHGTAPPALPLLGGLQRAAAPGQADADRDAPQDLPSAATAAAAARSTRPHKGPSRAGRCRRPPGLRRRQLRLAAFALLPLLAGCGHRHAGTLQLDVCALAGPAVATLIAEPLALPGQVRPPLAGSCQFRAVDDAQHAPQIEVQLYTEAAAARTRLPLAQTLRLILAEAGNTYGGADILAFDKVAETNVAYGEAAQPRLLVLAEGGVILEIQLRGVYRQSAVELAIQLWKTLKIYRPPAPAGNTPSA</sequence>
<gene>
    <name evidence="4" type="ORF">NM961_09910</name>
</gene>
<accession>A0ABT1QRW4</accession>
<evidence type="ECO:0000259" key="3">
    <source>
        <dbReference type="Pfam" id="PF00487"/>
    </source>
</evidence>
<keyword evidence="2" id="KW-0812">Transmembrane</keyword>
<keyword evidence="4" id="KW-0560">Oxidoreductase</keyword>
<dbReference type="Proteomes" id="UP001165498">
    <property type="component" value="Unassembled WGS sequence"/>
</dbReference>
<dbReference type="InterPro" id="IPR005804">
    <property type="entry name" value="FA_desaturase_dom"/>
</dbReference>
<feature type="domain" description="Fatty acid desaturase" evidence="3">
    <location>
        <begin position="42"/>
        <end position="246"/>
    </location>
</feature>
<keyword evidence="2" id="KW-1133">Transmembrane helix</keyword>
<feature type="compositionally biased region" description="Low complexity" evidence="1">
    <location>
        <begin position="281"/>
        <end position="291"/>
    </location>
</feature>
<dbReference type="GO" id="GO:0016491">
    <property type="term" value="F:oxidoreductase activity"/>
    <property type="evidence" value="ECO:0007669"/>
    <property type="project" value="UniProtKB-KW"/>
</dbReference>
<feature type="region of interest" description="Disordered" evidence="1">
    <location>
        <begin position="265"/>
        <end position="308"/>
    </location>
</feature>
<feature type="compositionally biased region" description="Basic residues" evidence="1">
    <location>
        <begin position="292"/>
        <end position="308"/>
    </location>
</feature>
<organism evidence="4 5">
    <name type="scientific">Tahibacter harae</name>
    <dbReference type="NCBI Taxonomy" id="2963937"/>
    <lineage>
        <taxon>Bacteria</taxon>
        <taxon>Pseudomonadati</taxon>
        <taxon>Pseudomonadota</taxon>
        <taxon>Gammaproteobacteria</taxon>
        <taxon>Lysobacterales</taxon>
        <taxon>Rhodanobacteraceae</taxon>
        <taxon>Tahibacter</taxon>
    </lineage>
</organism>
<keyword evidence="2" id="KW-0472">Membrane</keyword>
<dbReference type="EMBL" id="JANFQO010000007">
    <property type="protein sequence ID" value="MCQ4165024.1"/>
    <property type="molecule type" value="Genomic_DNA"/>
</dbReference>
<name>A0ABT1QRW4_9GAMM</name>
<reference evidence="4" key="1">
    <citation type="submission" date="2022-07" db="EMBL/GenBank/DDBJ databases">
        <title>Tahibacter sp., a new gammaproteobacterium isolated from the silt sample collected at pig farm.</title>
        <authorList>
            <person name="Chen H."/>
        </authorList>
    </citation>
    <scope>NUCLEOTIDE SEQUENCE</scope>
    <source>
        <strain evidence="4">P2K</strain>
    </source>
</reference>
<proteinExistence type="predicted"/>
<dbReference type="RefSeq" id="WP_255914074.1">
    <property type="nucleotide sequence ID" value="NZ_JANFQO010000007.1"/>
</dbReference>
<dbReference type="Pfam" id="PF00487">
    <property type="entry name" value="FA_desaturase"/>
    <property type="match status" value="1"/>
</dbReference>
<evidence type="ECO:0000256" key="2">
    <source>
        <dbReference type="SAM" id="Phobius"/>
    </source>
</evidence>